<organism evidence="2 3">
    <name type="scientific">Bradyrhizobium stylosanthis</name>
    <dbReference type="NCBI Taxonomy" id="1803665"/>
    <lineage>
        <taxon>Bacteria</taxon>
        <taxon>Pseudomonadati</taxon>
        <taxon>Pseudomonadota</taxon>
        <taxon>Alphaproteobacteria</taxon>
        <taxon>Hyphomicrobiales</taxon>
        <taxon>Nitrobacteraceae</taxon>
        <taxon>Bradyrhizobium</taxon>
    </lineage>
</organism>
<dbReference type="Pfam" id="PF09339">
    <property type="entry name" value="HTH_IclR"/>
    <property type="match status" value="1"/>
</dbReference>
<evidence type="ECO:0000313" key="3">
    <source>
        <dbReference type="Proteomes" id="UP000319949"/>
    </source>
</evidence>
<dbReference type="InterPro" id="IPR036388">
    <property type="entry name" value="WH-like_DNA-bd_sf"/>
</dbReference>
<keyword evidence="3" id="KW-1185">Reference proteome</keyword>
<gene>
    <name evidence="2" type="ORF">FBZ96_104789</name>
</gene>
<protein>
    <submittedName>
        <fullName evidence="2">IclR-like helix-turn-helix domain-containing protein</fullName>
    </submittedName>
</protein>
<evidence type="ECO:0000313" key="2">
    <source>
        <dbReference type="EMBL" id="TWA99813.1"/>
    </source>
</evidence>
<dbReference type="GO" id="GO:0003677">
    <property type="term" value="F:DNA binding"/>
    <property type="evidence" value="ECO:0007669"/>
    <property type="project" value="InterPro"/>
</dbReference>
<feature type="domain" description="HTH iclR-type" evidence="1">
    <location>
        <begin position="64"/>
        <end position="99"/>
    </location>
</feature>
<accession>A0A560DRS4</accession>
<dbReference type="EMBL" id="VITK01000004">
    <property type="protein sequence ID" value="TWA99813.1"/>
    <property type="molecule type" value="Genomic_DNA"/>
</dbReference>
<dbReference type="InterPro" id="IPR036390">
    <property type="entry name" value="WH_DNA-bd_sf"/>
</dbReference>
<reference evidence="2 3" key="1">
    <citation type="submission" date="2019-06" db="EMBL/GenBank/DDBJ databases">
        <title>Genomic Encyclopedia of Type Strains, Phase IV (KMG-V): Genome sequencing to study the core and pangenomes of soil and plant-associated prokaryotes.</title>
        <authorList>
            <person name="Whitman W."/>
        </authorList>
    </citation>
    <scope>NUCLEOTIDE SEQUENCE [LARGE SCALE GENOMIC DNA]</scope>
    <source>
        <strain evidence="2 3">BR 510</strain>
    </source>
</reference>
<dbReference type="Proteomes" id="UP000319949">
    <property type="component" value="Unassembled WGS sequence"/>
</dbReference>
<dbReference type="InterPro" id="IPR011991">
    <property type="entry name" value="ArsR-like_HTH"/>
</dbReference>
<proteinExistence type="predicted"/>
<dbReference type="CDD" id="cd00090">
    <property type="entry name" value="HTH_ARSR"/>
    <property type="match status" value="1"/>
</dbReference>
<dbReference type="InterPro" id="IPR005471">
    <property type="entry name" value="Tscrpt_reg_IclR_N"/>
</dbReference>
<comment type="caution">
    <text evidence="2">The sequence shown here is derived from an EMBL/GenBank/DDBJ whole genome shotgun (WGS) entry which is preliminary data.</text>
</comment>
<dbReference type="SUPFAM" id="SSF46785">
    <property type="entry name" value="Winged helix' DNA-binding domain"/>
    <property type="match status" value="1"/>
</dbReference>
<sequence>MAGKIPTTSDPALVKRHKQSAVIGRLTVACFVAMRSGYDRKHLGAVFEELLTALAIRVADDLGAPPLTASDLSRHLGLPRSNVRRCLDALVEEGVVRKENEHGYRGELDWLASRVDAVYFQTIRDAIVRAADELKALDAPA</sequence>
<dbReference type="RefSeq" id="WP_186467507.1">
    <property type="nucleotide sequence ID" value="NZ_VITK01000004.1"/>
</dbReference>
<dbReference type="Gene3D" id="1.10.10.10">
    <property type="entry name" value="Winged helix-like DNA-binding domain superfamily/Winged helix DNA-binding domain"/>
    <property type="match status" value="1"/>
</dbReference>
<evidence type="ECO:0000259" key="1">
    <source>
        <dbReference type="Pfam" id="PF09339"/>
    </source>
</evidence>
<dbReference type="GO" id="GO:0006355">
    <property type="term" value="P:regulation of DNA-templated transcription"/>
    <property type="evidence" value="ECO:0007669"/>
    <property type="project" value="InterPro"/>
</dbReference>
<dbReference type="AlphaFoldDB" id="A0A560DRS4"/>
<name>A0A560DRS4_9BRAD</name>